<dbReference type="KEGG" id="vg:11467843"/>
<reference evidence="1 2" key="1">
    <citation type="journal article" date="1994" name="Microbiology">
        <title>Sequence and organization of the lactococcal prolate-headed bIL67 phage genome.</title>
        <authorList>
            <person name="Schouler C."/>
            <person name="Ehrlich S.D."/>
            <person name="Chopin M.C."/>
        </authorList>
    </citation>
    <scope>NUCLEOTIDE SEQUENCE</scope>
</reference>
<organism evidence="1 2">
    <name type="scientific">Lactococcus phage bIL67</name>
    <dbReference type="NCBI Taxonomy" id="2898540"/>
    <lineage>
        <taxon>Viruses</taxon>
        <taxon>Duplodnaviria</taxon>
        <taxon>Heunggongvirae</taxon>
        <taxon>Uroviricota</taxon>
        <taxon>Caudoviricetes</taxon>
        <taxon>Ceduovirus</taxon>
        <taxon>Ceduovirus bIL67</taxon>
    </lineage>
</organism>
<evidence type="ECO:0000313" key="2">
    <source>
        <dbReference type="Proteomes" id="UP000002128"/>
    </source>
</evidence>
<dbReference type="GeneID" id="11467843"/>
<proteinExistence type="predicted"/>
<sequence>MIKVIYILEDGSDSWTYEVRKVRTAVECIREDMEETTTIAIALVFDENGKKILEVKR</sequence>
<accession>Q38250</accession>
<dbReference type="Proteomes" id="UP000002128">
    <property type="component" value="Segment"/>
</dbReference>
<keyword evidence="2" id="KW-1185">Reference proteome</keyword>
<evidence type="ECO:0000313" key="1">
    <source>
        <dbReference type="EMBL" id="AAA74344.1"/>
    </source>
</evidence>
<dbReference type="EMBL" id="L33769">
    <property type="protein sequence ID" value="AAA74344.1"/>
    <property type="molecule type" value="Genomic_DNA"/>
</dbReference>
<name>Q38250_9CAUD</name>
<dbReference type="RefSeq" id="NP_042330.1">
    <property type="nucleotide sequence ID" value="NC_001629.1"/>
</dbReference>
<protein>
    <submittedName>
        <fullName evidence="1">Uncharacterized protein</fullName>
    </submittedName>
</protein>